<dbReference type="Proteomes" id="UP001217476">
    <property type="component" value="Chromosome"/>
</dbReference>
<evidence type="ECO:0000259" key="3">
    <source>
        <dbReference type="SMART" id="SM00903"/>
    </source>
</evidence>
<evidence type="ECO:0000313" key="5">
    <source>
        <dbReference type="Proteomes" id="UP001217476"/>
    </source>
</evidence>
<dbReference type="PANTHER" id="PTHR30466:SF11">
    <property type="entry name" value="FLAVIN-DEPENDENT MONOOXYGENASE, REDUCTASE SUBUNIT HSAB"/>
    <property type="match status" value="1"/>
</dbReference>
<name>A0AAJ6B1Q0_9HYPH</name>
<dbReference type="AlphaFoldDB" id="A0AAJ6B1Q0"/>
<evidence type="ECO:0000256" key="1">
    <source>
        <dbReference type="ARBA" id="ARBA00008898"/>
    </source>
</evidence>
<dbReference type="Gene3D" id="2.30.110.10">
    <property type="entry name" value="Electron Transport, Fmn-binding Protein, Chain A"/>
    <property type="match status" value="1"/>
</dbReference>
<dbReference type="InterPro" id="IPR002563">
    <property type="entry name" value="Flavin_Rdtase-like_dom"/>
</dbReference>
<accession>A0AAJ6B1Q0</accession>
<dbReference type="Pfam" id="PF01613">
    <property type="entry name" value="Flavin_Reduct"/>
    <property type="match status" value="1"/>
</dbReference>
<dbReference type="EMBL" id="CP119312">
    <property type="protein sequence ID" value="WEK05991.1"/>
    <property type="molecule type" value="Genomic_DNA"/>
</dbReference>
<comment type="similarity">
    <text evidence="1">Belongs to the non-flavoprotein flavin reductase family.</text>
</comment>
<dbReference type="PANTHER" id="PTHR30466">
    <property type="entry name" value="FLAVIN REDUCTASE"/>
    <property type="match status" value="1"/>
</dbReference>
<dbReference type="InterPro" id="IPR012349">
    <property type="entry name" value="Split_barrel_FMN-bd"/>
</dbReference>
<protein>
    <submittedName>
        <fullName evidence="4">Flavin reductase family protein</fullName>
    </submittedName>
</protein>
<dbReference type="InterPro" id="IPR050268">
    <property type="entry name" value="NADH-dep_flavin_reductase"/>
</dbReference>
<keyword evidence="2" id="KW-0560">Oxidoreductase</keyword>
<evidence type="ECO:0000256" key="2">
    <source>
        <dbReference type="ARBA" id="ARBA00023002"/>
    </source>
</evidence>
<dbReference type="SUPFAM" id="SSF50475">
    <property type="entry name" value="FMN-binding split barrel"/>
    <property type="match status" value="1"/>
</dbReference>
<evidence type="ECO:0000313" key="4">
    <source>
        <dbReference type="EMBL" id="WEK05991.1"/>
    </source>
</evidence>
<proteinExistence type="inferred from homology"/>
<reference evidence="4" key="1">
    <citation type="submission" date="2023-03" db="EMBL/GenBank/DDBJ databases">
        <title>Andean soil-derived lignocellulolytic bacterial consortium as a source of novel taxa and putative plastic-active enzymes.</title>
        <authorList>
            <person name="Diaz-Garcia L."/>
            <person name="Chuvochina M."/>
            <person name="Feuerriegel G."/>
            <person name="Bunk B."/>
            <person name="Sproer C."/>
            <person name="Streit W.R."/>
            <person name="Rodriguez L.M."/>
            <person name="Overmann J."/>
            <person name="Jimenez D.J."/>
        </authorList>
    </citation>
    <scope>NUCLEOTIDE SEQUENCE</scope>
    <source>
        <strain evidence="4">MAG 4196</strain>
    </source>
</reference>
<feature type="domain" description="Flavin reductase like" evidence="3">
    <location>
        <begin position="20"/>
        <end position="165"/>
    </location>
</feature>
<organism evidence="4 5">
    <name type="scientific">Candidatus Devosia phytovorans</name>
    <dbReference type="NCBI Taxonomy" id="3121372"/>
    <lineage>
        <taxon>Bacteria</taxon>
        <taxon>Pseudomonadati</taxon>
        <taxon>Pseudomonadota</taxon>
        <taxon>Alphaproteobacteria</taxon>
        <taxon>Hyphomicrobiales</taxon>
        <taxon>Devosiaceae</taxon>
        <taxon>Devosia</taxon>
    </lineage>
</organism>
<dbReference type="GO" id="GO:0010181">
    <property type="term" value="F:FMN binding"/>
    <property type="evidence" value="ECO:0007669"/>
    <property type="project" value="InterPro"/>
</dbReference>
<gene>
    <name evidence="4" type="ORF">P0Y65_06970</name>
</gene>
<sequence>MLDRLPVETGQQVPDFRLVMRQLAAGVSVVTASTEMDRSGFTATSVISLSVEPPRLLVSINQQSSTLDLIRRSGEFSVSFLSSAQEHIAENFAGRSGLDGARRFESGSWLPMSGTGHALEGALANMGCVVEEMIERHDHVLTIGRVAWSDTRNGQPLVHWNRKFG</sequence>
<dbReference type="GO" id="GO:0042602">
    <property type="term" value="F:riboflavin reductase (NADPH) activity"/>
    <property type="evidence" value="ECO:0007669"/>
    <property type="project" value="TreeGrafter"/>
</dbReference>
<dbReference type="SMART" id="SM00903">
    <property type="entry name" value="Flavin_Reduct"/>
    <property type="match status" value="1"/>
</dbReference>